<dbReference type="EMBL" id="CP159925">
    <property type="protein sequence ID" value="XCO76289.1"/>
    <property type="molecule type" value="Genomic_DNA"/>
</dbReference>
<dbReference type="PRINTS" id="PR00039">
    <property type="entry name" value="HTHLYSR"/>
</dbReference>
<dbReference type="SUPFAM" id="SSF53850">
    <property type="entry name" value="Periplasmic binding protein-like II"/>
    <property type="match status" value="1"/>
</dbReference>
<feature type="region of interest" description="Disordered" evidence="5">
    <location>
        <begin position="313"/>
        <end position="334"/>
    </location>
</feature>
<name>A0AAU8MXD7_9GAMM</name>
<dbReference type="GO" id="GO:0043565">
    <property type="term" value="F:sequence-specific DNA binding"/>
    <property type="evidence" value="ECO:0007669"/>
    <property type="project" value="TreeGrafter"/>
</dbReference>
<dbReference type="InterPro" id="IPR000847">
    <property type="entry name" value="LysR_HTH_N"/>
</dbReference>
<dbReference type="GO" id="GO:0006351">
    <property type="term" value="P:DNA-templated transcription"/>
    <property type="evidence" value="ECO:0007669"/>
    <property type="project" value="TreeGrafter"/>
</dbReference>
<keyword evidence="4" id="KW-0804">Transcription</keyword>
<dbReference type="Gene3D" id="3.40.190.290">
    <property type="match status" value="1"/>
</dbReference>
<evidence type="ECO:0000256" key="5">
    <source>
        <dbReference type="SAM" id="MobiDB-lite"/>
    </source>
</evidence>
<keyword evidence="3" id="KW-0238">DNA-binding</keyword>
<dbReference type="Pfam" id="PF00126">
    <property type="entry name" value="HTH_1"/>
    <property type="match status" value="1"/>
</dbReference>
<accession>A0AAU8MXD7</accession>
<comment type="similarity">
    <text evidence="1">Belongs to the LysR transcriptional regulatory family.</text>
</comment>
<dbReference type="AlphaFoldDB" id="A0AAU8MXD7"/>
<evidence type="ECO:0000259" key="6">
    <source>
        <dbReference type="PROSITE" id="PS50931"/>
    </source>
</evidence>
<dbReference type="Gene3D" id="1.10.10.10">
    <property type="entry name" value="Winged helix-like DNA-binding domain superfamily/Winged helix DNA-binding domain"/>
    <property type="match status" value="1"/>
</dbReference>
<dbReference type="SUPFAM" id="SSF46785">
    <property type="entry name" value="Winged helix' DNA-binding domain"/>
    <property type="match status" value="1"/>
</dbReference>
<dbReference type="Pfam" id="PF03466">
    <property type="entry name" value="LysR_substrate"/>
    <property type="match status" value="1"/>
</dbReference>
<evidence type="ECO:0000256" key="2">
    <source>
        <dbReference type="ARBA" id="ARBA00023015"/>
    </source>
</evidence>
<dbReference type="InterPro" id="IPR036388">
    <property type="entry name" value="WH-like_DNA-bd_sf"/>
</dbReference>
<organism evidence="7">
    <name type="scientific">Lysobacter firmicutimachus</name>
    <dbReference type="NCBI Taxonomy" id="1792846"/>
    <lineage>
        <taxon>Bacteria</taxon>
        <taxon>Pseudomonadati</taxon>
        <taxon>Pseudomonadota</taxon>
        <taxon>Gammaproteobacteria</taxon>
        <taxon>Lysobacterales</taxon>
        <taxon>Lysobacteraceae</taxon>
        <taxon>Lysobacter</taxon>
    </lineage>
</organism>
<dbReference type="InterPro" id="IPR005119">
    <property type="entry name" value="LysR_subst-bd"/>
</dbReference>
<dbReference type="FunFam" id="1.10.10.10:FF:000001">
    <property type="entry name" value="LysR family transcriptional regulator"/>
    <property type="match status" value="1"/>
</dbReference>
<dbReference type="PANTHER" id="PTHR30537:SF5">
    <property type="entry name" value="HTH-TYPE TRANSCRIPTIONAL ACTIVATOR TTDR-RELATED"/>
    <property type="match status" value="1"/>
</dbReference>
<gene>
    <name evidence="7" type="ORF">ABU614_05725</name>
</gene>
<protein>
    <submittedName>
        <fullName evidence="7">LysR family transcriptional regulator</fullName>
    </submittedName>
</protein>
<reference evidence="7" key="1">
    <citation type="submission" date="2024-06" db="EMBL/GenBank/DDBJ databases">
        <authorList>
            <person name="Li S."/>
        </authorList>
    </citation>
    <scope>NUCLEOTIDE SEQUENCE</scope>
    <source>
        <strain evidence="7">SR10</strain>
    </source>
</reference>
<dbReference type="FunFam" id="3.40.190.290:FF:000001">
    <property type="entry name" value="Transcriptional regulator, LysR family"/>
    <property type="match status" value="1"/>
</dbReference>
<evidence type="ECO:0000313" key="7">
    <source>
        <dbReference type="EMBL" id="XCO76289.1"/>
    </source>
</evidence>
<dbReference type="PROSITE" id="PS50931">
    <property type="entry name" value="HTH_LYSR"/>
    <property type="match status" value="1"/>
</dbReference>
<dbReference type="CDD" id="cd08422">
    <property type="entry name" value="PBP2_CrgA_like"/>
    <property type="match status" value="1"/>
</dbReference>
<dbReference type="InterPro" id="IPR036390">
    <property type="entry name" value="WH_DNA-bd_sf"/>
</dbReference>
<evidence type="ECO:0000256" key="4">
    <source>
        <dbReference type="ARBA" id="ARBA00023163"/>
    </source>
</evidence>
<evidence type="ECO:0000256" key="3">
    <source>
        <dbReference type="ARBA" id="ARBA00023125"/>
    </source>
</evidence>
<sequence>MSTIAPSKLPVPDLAGLLAFVRVAELGSFVRAADALGLSKAAVSKQVSALERRLGAQLLHRTTRRLSLTEAGQAYLRHAQGAFAEARAAEDAVAGTHAAPQGRLRVSAPMTFGALHVAPWLAGFLARYPQVDLDLQLDDREHDLVQGSFDLAIRLGRLEASSLVARTIAYSRVVVCAAPAYLQRAGRPQRPDELGGYDCLHFTLSASGRTWSFARDGEVVRVALGARLDANSSLALKAAALAGAGIVRVPEFAVARELAEGALVQVLPDWELPGLDVHAVMPERRYVPAKVRAFVEHLIDSWMHGGGWSDARSLQPRRPVAQGAQRAEGIEPQD</sequence>
<dbReference type="GO" id="GO:0003700">
    <property type="term" value="F:DNA-binding transcription factor activity"/>
    <property type="evidence" value="ECO:0007669"/>
    <property type="project" value="InterPro"/>
</dbReference>
<dbReference type="RefSeq" id="WP_363799655.1">
    <property type="nucleotide sequence ID" value="NZ_CP159925.1"/>
</dbReference>
<evidence type="ECO:0000256" key="1">
    <source>
        <dbReference type="ARBA" id="ARBA00009437"/>
    </source>
</evidence>
<dbReference type="PANTHER" id="PTHR30537">
    <property type="entry name" value="HTH-TYPE TRANSCRIPTIONAL REGULATOR"/>
    <property type="match status" value="1"/>
</dbReference>
<keyword evidence="2" id="KW-0805">Transcription regulation</keyword>
<dbReference type="InterPro" id="IPR058163">
    <property type="entry name" value="LysR-type_TF_proteobact-type"/>
</dbReference>
<feature type="domain" description="HTH lysR-type" evidence="6">
    <location>
        <begin position="12"/>
        <end position="69"/>
    </location>
</feature>
<proteinExistence type="inferred from homology"/>